<comment type="caution">
    <text evidence="1">The sequence shown here is derived from an EMBL/GenBank/DDBJ whole genome shotgun (WGS) entry which is preliminary data.</text>
</comment>
<reference evidence="1" key="1">
    <citation type="submission" date="2023-10" db="EMBL/GenBank/DDBJ databases">
        <authorList>
            <person name="Chen Y."/>
            <person name="Shah S."/>
            <person name="Dougan E. K."/>
            <person name="Thang M."/>
            <person name="Chan C."/>
        </authorList>
    </citation>
    <scope>NUCLEOTIDE SEQUENCE [LARGE SCALE GENOMIC DNA]</scope>
</reference>
<feature type="non-terminal residue" evidence="1">
    <location>
        <position position="146"/>
    </location>
</feature>
<dbReference type="Proteomes" id="UP001189429">
    <property type="component" value="Unassembled WGS sequence"/>
</dbReference>
<protein>
    <recommendedName>
        <fullName evidence="3">WSC domain-containing protein</fullName>
    </recommendedName>
</protein>
<evidence type="ECO:0000313" key="2">
    <source>
        <dbReference type="Proteomes" id="UP001189429"/>
    </source>
</evidence>
<evidence type="ECO:0000313" key="1">
    <source>
        <dbReference type="EMBL" id="CAK0859376.1"/>
    </source>
</evidence>
<evidence type="ECO:0008006" key="3">
    <source>
        <dbReference type="Google" id="ProtNLM"/>
    </source>
</evidence>
<keyword evidence="2" id="KW-1185">Reference proteome</keyword>
<accession>A0ABN9UI80</accession>
<organism evidence="1 2">
    <name type="scientific">Prorocentrum cordatum</name>
    <dbReference type="NCBI Taxonomy" id="2364126"/>
    <lineage>
        <taxon>Eukaryota</taxon>
        <taxon>Sar</taxon>
        <taxon>Alveolata</taxon>
        <taxon>Dinophyceae</taxon>
        <taxon>Prorocentrales</taxon>
        <taxon>Prorocentraceae</taxon>
        <taxon>Prorocentrum</taxon>
    </lineage>
</organism>
<sequence length="146" mass="14929">MGFFGISNGRECYCMPYLKQMAGDSSQCDAVCEGDKGTTCGGKTKSSVFEMHMCQQTFTDMTDAKEAMEQAGLTLASAEVKLTAAAQEMQGAAEDLQAACGEAGDVSGSALAQAAKVRAGALLEAVGAAKTLSSEVDGMKGQADGM</sequence>
<proteinExistence type="predicted"/>
<gene>
    <name evidence="1" type="ORF">PCOR1329_LOCUS48766</name>
</gene>
<name>A0ABN9UI80_9DINO</name>
<dbReference type="EMBL" id="CAUYUJ010015895">
    <property type="protein sequence ID" value="CAK0859376.1"/>
    <property type="molecule type" value="Genomic_DNA"/>
</dbReference>